<gene>
    <name evidence="2" type="ORF">PMES_03073</name>
</gene>
<dbReference type="GO" id="GO:0005694">
    <property type="term" value="C:chromosome"/>
    <property type="evidence" value="ECO:0007669"/>
    <property type="project" value="TreeGrafter"/>
</dbReference>
<organism evidence="2 3">
    <name type="scientific">Profundibacterium mesophilum KAUST100406-0324</name>
    <dbReference type="NCBI Taxonomy" id="1037889"/>
    <lineage>
        <taxon>Bacteria</taxon>
        <taxon>Pseudomonadati</taxon>
        <taxon>Pseudomonadota</taxon>
        <taxon>Alphaproteobacteria</taxon>
        <taxon>Rhodobacterales</taxon>
        <taxon>Roseobacteraceae</taxon>
        <taxon>Profundibacterium</taxon>
    </lineage>
</organism>
<name>A0A921NNA2_9RHOB</name>
<protein>
    <submittedName>
        <fullName evidence="2">ParB-like partition protein</fullName>
    </submittedName>
</protein>
<feature type="region of interest" description="Disordered" evidence="1">
    <location>
        <begin position="1"/>
        <end position="25"/>
    </location>
</feature>
<dbReference type="CDD" id="cd16405">
    <property type="entry name" value="RepB_like_N"/>
    <property type="match status" value="1"/>
</dbReference>
<dbReference type="Proteomes" id="UP000698242">
    <property type="component" value="Unassembled WGS sequence"/>
</dbReference>
<feature type="region of interest" description="Disordered" evidence="1">
    <location>
        <begin position="98"/>
        <end position="122"/>
    </location>
</feature>
<evidence type="ECO:0000313" key="2">
    <source>
        <dbReference type="EMBL" id="KAF0674691.1"/>
    </source>
</evidence>
<keyword evidence="3" id="KW-1185">Reference proteome</keyword>
<proteinExistence type="predicted"/>
<dbReference type="RefSeq" id="WP_159966577.1">
    <property type="nucleotide sequence ID" value="NZ_APKE01000036.1"/>
</dbReference>
<evidence type="ECO:0000256" key="1">
    <source>
        <dbReference type="SAM" id="MobiDB-lite"/>
    </source>
</evidence>
<dbReference type="SUPFAM" id="SSF110849">
    <property type="entry name" value="ParB/Sulfiredoxin"/>
    <property type="match status" value="1"/>
</dbReference>
<dbReference type="PANTHER" id="PTHR33375">
    <property type="entry name" value="CHROMOSOME-PARTITIONING PROTEIN PARB-RELATED"/>
    <property type="match status" value="1"/>
</dbReference>
<dbReference type="InterPro" id="IPR050336">
    <property type="entry name" value="Chromosome_partition/occlusion"/>
</dbReference>
<dbReference type="PANTHER" id="PTHR33375:SF1">
    <property type="entry name" value="CHROMOSOME-PARTITIONING PROTEIN PARB-RELATED"/>
    <property type="match status" value="1"/>
</dbReference>
<sequence length="313" mass="34752">MGRKRKLSATPDPDETGLEADEERNGRLGGFWGGSALNMLQARLDETQASVVFGIMAGTIALTLDPAQIDDEVGSDRQAGWTEDEEFASLKGDIERRGQKQAIRVRPASSDWSPDSKSPMETSDRFVIQSGRRRLEALRQLGKPVQAVISTEEGDARLEDLEERFKENTMRQNLSGFEELLSIGLIAQAHQDLSQAEIARRLAVPPGDVSLGRSCVELHDALVAKVDVSTTPKRDFRRIIPELRKGQSRDVDETPVSKPRTQTLVVTQGKRRATARATRSGFTIDIRGYEASEAELSQIATELLDRLKRDEDR</sequence>
<reference evidence="2" key="1">
    <citation type="submission" date="2013-03" db="EMBL/GenBank/DDBJ databases">
        <title>Genome Sequence of the Profundibacterium mesophilum strain KAUST100406-0324T from Red Sea, a novel genus in the family Rhodobacteraceae.</title>
        <authorList>
            <person name="Essack M."/>
            <person name="Alam I."/>
            <person name="Lafi F."/>
            <person name="Alawi W."/>
            <person name="Kamanu F."/>
            <person name="Al-Suwailem A."/>
            <person name="Lee O.O."/>
            <person name="Xu Y."/>
            <person name="Bajic V."/>
            <person name="Qian P.-Y."/>
            <person name="Archer J."/>
        </authorList>
    </citation>
    <scope>NUCLEOTIDE SEQUENCE</scope>
    <source>
        <strain evidence="2">KAUST100406-0324</strain>
    </source>
</reference>
<evidence type="ECO:0000313" key="3">
    <source>
        <dbReference type="Proteomes" id="UP000698242"/>
    </source>
</evidence>
<dbReference type="InterPro" id="IPR036086">
    <property type="entry name" value="ParB/Sulfiredoxin_sf"/>
</dbReference>
<dbReference type="EMBL" id="APKE01000036">
    <property type="protein sequence ID" value="KAF0674691.1"/>
    <property type="molecule type" value="Genomic_DNA"/>
</dbReference>
<comment type="caution">
    <text evidence="2">The sequence shown here is derived from an EMBL/GenBank/DDBJ whole genome shotgun (WGS) entry which is preliminary data.</text>
</comment>
<dbReference type="InterPro" id="IPR037972">
    <property type="entry name" value="RepB_N"/>
</dbReference>
<dbReference type="OrthoDB" id="7812542at2"/>
<feature type="compositionally biased region" description="Polar residues" evidence="1">
    <location>
        <begin position="110"/>
        <end position="121"/>
    </location>
</feature>
<feature type="compositionally biased region" description="Acidic residues" evidence="1">
    <location>
        <begin position="12"/>
        <end position="22"/>
    </location>
</feature>
<dbReference type="GO" id="GO:0007059">
    <property type="term" value="P:chromosome segregation"/>
    <property type="evidence" value="ECO:0007669"/>
    <property type="project" value="TreeGrafter"/>
</dbReference>
<dbReference type="Gene3D" id="3.90.1530.30">
    <property type="match status" value="1"/>
</dbReference>
<accession>A0A921NNA2</accession>
<dbReference type="AlphaFoldDB" id="A0A921NNA2"/>